<organism evidence="3 4">
    <name type="scientific">Halalkalibacter okhensis</name>
    <dbReference type="NCBI Taxonomy" id="333138"/>
    <lineage>
        <taxon>Bacteria</taxon>
        <taxon>Bacillati</taxon>
        <taxon>Bacillota</taxon>
        <taxon>Bacilli</taxon>
        <taxon>Bacillales</taxon>
        <taxon>Bacillaceae</taxon>
        <taxon>Halalkalibacter</taxon>
    </lineage>
</organism>
<feature type="domain" description="Transcription regulator TrmB C-terminal" evidence="2">
    <location>
        <begin position="116"/>
        <end position="178"/>
    </location>
</feature>
<sequence>MKKDKIINSLKMNGFTEYEAKIYISLLKSFPANGNMIANDSGVPGPKVYETLRKMEDKGYVFLVSDGDKKSSKRYSPLPYKDLLAFFEKGFNENKDILETSLEEIANSGDQEWTEIFRMEGYETSIEAIASAIDNSSSKIYLSCWSKEFTLLYPTLLAAHERGVKIVTMIFDEPKEEIYWPTFTHHKRLREILHIRHSNELNIVLDERKVIVFEIFDDLPSAVVSSHKAMIETTKKYIRHDIYVNRVIHDLGDQLVTIYGEKFERLIDDF</sequence>
<dbReference type="eggNOG" id="COG1378">
    <property type="taxonomic scope" value="Bacteria"/>
</dbReference>
<evidence type="ECO:0000259" key="1">
    <source>
        <dbReference type="Pfam" id="PF01978"/>
    </source>
</evidence>
<dbReference type="Proteomes" id="UP000030832">
    <property type="component" value="Unassembled WGS sequence"/>
</dbReference>
<gene>
    <name evidence="3" type="ORF">LQ50_15890</name>
</gene>
<dbReference type="PANTHER" id="PTHR34293">
    <property type="entry name" value="HTH-TYPE TRANSCRIPTIONAL REGULATOR TRMBL2"/>
    <property type="match status" value="1"/>
</dbReference>
<dbReference type="InterPro" id="IPR021586">
    <property type="entry name" value="Tscrpt_reg_TrmB_C"/>
</dbReference>
<evidence type="ECO:0000313" key="3">
    <source>
        <dbReference type="EMBL" id="KHF39369.1"/>
    </source>
</evidence>
<dbReference type="CDD" id="cd09124">
    <property type="entry name" value="PLDc_like_TrmB_middle"/>
    <property type="match status" value="1"/>
</dbReference>
<name>A0A0B0IH68_9BACI</name>
<evidence type="ECO:0008006" key="5">
    <source>
        <dbReference type="Google" id="ProtNLM"/>
    </source>
</evidence>
<dbReference type="InterPro" id="IPR036388">
    <property type="entry name" value="WH-like_DNA-bd_sf"/>
</dbReference>
<protein>
    <recommendedName>
        <fullName evidence="5">Transcriptional regulator</fullName>
    </recommendedName>
</protein>
<dbReference type="InterPro" id="IPR002831">
    <property type="entry name" value="Tscrpt_reg_TrmB_N"/>
</dbReference>
<evidence type="ECO:0000259" key="2">
    <source>
        <dbReference type="Pfam" id="PF11495"/>
    </source>
</evidence>
<dbReference type="InterPro" id="IPR051797">
    <property type="entry name" value="TrmB-like"/>
</dbReference>
<dbReference type="Pfam" id="PF11495">
    <property type="entry name" value="Regulator_TrmB"/>
    <property type="match status" value="1"/>
</dbReference>
<dbReference type="Pfam" id="PF01978">
    <property type="entry name" value="TrmB"/>
    <property type="match status" value="1"/>
</dbReference>
<dbReference type="SUPFAM" id="SSF46785">
    <property type="entry name" value="Winged helix' DNA-binding domain"/>
    <property type="match status" value="1"/>
</dbReference>
<dbReference type="AlphaFoldDB" id="A0A0B0IH68"/>
<evidence type="ECO:0000313" key="4">
    <source>
        <dbReference type="Proteomes" id="UP000030832"/>
    </source>
</evidence>
<keyword evidence="4" id="KW-1185">Reference proteome</keyword>
<dbReference type="InterPro" id="IPR036390">
    <property type="entry name" value="WH_DNA-bd_sf"/>
</dbReference>
<feature type="domain" description="Transcription regulator TrmB N-terminal" evidence="1">
    <location>
        <begin position="10"/>
        <end position="80"/>
    </location>
</feature>
<dbReference type="OrthoDB" id="1493540at2"/>
<dbReference type="Gene3D" id="1.10.10.10">
    <property type="entry name" value="Winged helix-like DNA-binding domain superfamily/Winged helix DNA-binding domain"/>
    <property type="match status" value="1"/>
</dbReference>
<accession>A0A0B0IH68</accession>
<comment type="caution">
    <text evidence="3">The sequence shown here is derived from an EMBL/GenBank/DDBJ whole genome shotgun (WGS) entry which is preliminary data.</text>
</comment>
<dbReference type="EMBL" id="JRJU01000020">
    <property type="protein sequence ID" value="KHF39369.1"/>
    <property type="molecule type" value="Genomic_DNA"/>
</dbReference>
<proteinExistence type="predicted"/>
<reference evidence="3 4" key="1">
    <citation type="submission" date="2014-09" db="EMBL/GenBank/DDBJ databases">
        <title>Genome sequencing and annotation of Bacillus Okhensis strain Kh10-101T.</title>
        <authorList>
            <person name="Prakash J.S."/>
        </authorList>
    </citation>
    <scope>NUCLEOTIDE SEQUENCE [LARGE SCALE GENOMIC DNA]</scope>
    <source>
        <strain evidence="4">Kh10-101T</strain>
    </source>
</reference>
<dbReference type="RefSeq" id="WP_034630749.1">
    <property type="nucleotide sequence ID" value="NZ_JRJU01000020.1"/>
</dbReference>
<dbReference type="STRING" id="333138.LQ50_15890"/>
<dbReference type="PANTHER" id="PTHR34293:SF1">
    <property type="entry name" value="HTH-TYPE TRANSCRIPTIONAL REGULATOR TRMBL2"/>
    <property type="match status" value="1"/>
</dbReference>